<comment type="caution">
    <text evidence="2">The sequence shown here is derived from an EMBL/GenBank/DDBJ whole genome shotgun (WGS) entry which is preliminary data.</text>
</comment>
<name>A0A4Z0L5A2_9FLAO</name>
<dbReference type="EMBL" id="SRLH01000008">
    <property type="protein sequence ID" value="TGD56888.1"/>
    <property type="molecule type" value="Genomic_DNA"/>
</dbReference>
<keyword evidence="3" id="KW-1185">Reference proteome</keyword>
<evidence type="ECO:0000256" key="1">
    <source>
        <dbReference type="SAM" id="Phobius"/>
    </source>
</evidence>
<evidence type="ECO:0000313" key="2">
    <source>
        <dbReference type="EMBL" id="TGD56888.1"/>
    </source>
</evidence>
<dbReference type="AlphaFoldDB" id="A0A4Z0L5A2"/>
<dbReference type="Pfam" id="PF03929">
    <property type="entry name" value="PepSY_TM"/>
    <property type="match status" value="1"/>
</dbReference>
<organism evidence="2 3">
    <name type="scientific">Flavobacterium humi</name>
    <dbReference type="NCBI Taxonomy" id="2562683"/>
    <lineage>
        <taxon>Bacteria</taxon>
        <taxon>Pseudomonadati</taxon>
        <taxon>Bacteroidota</taxon>
        <taxon>Flavobacteriia</taxon>
        <taxon>Flavobacteriales</taxon>
        <taxon>Flavobacteriaceae</taxon>
        <taxon>Flavobacterium</taxon>
    </lineage>
</organism>
<feature type="transmembrane region" description="Helical" evidence="1">
    <location>
        <begin position="28"/>
        <end position="50"/>
    </location>
</feature>
<accession>A0A4Z0L5A2</accession>
<feature type="transmembrane region" description="Helical" evidence="1">
    <location>
        <begin position="226"/>
        <end position="249"/>
    </location>
</feature>
<gene>
    <name evidence="2" type="ORF">E4635_13915</name>
</gene>
<reference evidence="2 3" key="1">
    <citation type="submission" date="2019-04" db="EMBL/GenBank/DDBJ databases">
        <title>Flavobacterium sp. strain DS2-A Genome sequencing and assembly.</title>
        <authorList>
            <person name="Kim I."/>
        </authorList>
    </citation>
    <scope>NUCLEOTIDE SEQUENCE [LARGE SCALE GENOMIC DNA]</scope>
    <source>
        <strain evidence="2 3">DS2-A</strain>
    </source>
</reference>
<feature type="transmembrane region" description="Helical" evidence="1">
    <location>
        <begin position="270"/>
        <end position="290"/>
    </location>
</feature>
<dbReference type="InterPro" id="IPR005625">
    <property type="entry name" value="PepSY-ass_TM"/>
</dbReference>
<dbReference type="OrthoDB" id="9806195at2"/>
<proteinExistence type="predicted"/>
<keyword evidence="1" id="KW-0812">Transmembrane</keyword>
<dbReference type="Proteomes" id="UP000297407">
    <property type="component" value="Unassembled WGS sequence"/>
</dbReference>
<feature type="transmembrane region" description="Helical" evidence="1">
    <location>
        <begin position="486"/>
        <end position="507"/>
    </location>
</feature>
<evidence type="ECO:0000313" key="3">
    <source>
        <dbReference type="Proteomes" id="UP000297407"/>
    </source>
</evidence>
<dbReference type="RefSeq" id="WP_135527312.1">
    <property type="nucleotide sequence ID" value="NZ_SRLH01000008.1"/>
</dbReference>
<keyword evidence="1" id="KW-0472">Membrane</keyword>
<protein>
    <submittedName>
        <fullName evidence="2">PepSY domain-containing protein</fullName>
    </submittedName>
</protein>
<dbReference type="PANTHER" id="PTHR34219">
    <property type="entry name" value="IRON-REGULATED INNER MEMBRANE PROTEIN-RELATED"/>
    <property type="match status" value="1"/>
</dbReference>
<sequence>MEKQPKKKSFREKLTKKLKQKIYKWHKILAFITIIPVLFWCLSGLMHPFMAHFFKPEIARDILEAKSIDPSGIKISLKEALLQNNIQEIKNFRFVSFEGHQYYQVKTIEDNLVYLNTIDGKLLKNGDGLYAACLARYFLDDAKTPIANQQFITEFNNQYKYVNRYLPVHKISFDRPDQMQVYVETATGKLATFNPKSRQWFIWFFDTFHNWSFIDAIGNNAVRICLMVFLLVIIGFSALSGILIYGLFWKQFKKAKTSDASSKRRKYHRQAGLMLALFTLTFAFSGAYHATKKWNPIPVEKMVYEPVFKVQDLDASGMKGFLALKHFKNMTLIQFKDSLFYRCQFAGEEQDEVRYFNSVSQKENKTADTEYAQFLASYFNGKISGKDKNCCEMDGVAETVSNKKEHIKETASITDFKNHDYGFVNKRLPVVKVAFESENNKTAFVETGTSHLAAFITDSDRAEGYSFAFFHKFLFMEWAGKDIRDLTMVLAALGVLTVGILGLSLLLKRR</sequence>
<keyword evidence="1" id="KW-1133">Transmembrane helix</keyword>